<evidence type="ECO:0000313" key="3">
    <source>
        <dbReference type="Proteomes" id="UP001392437"/>
    </source>
</evidence>
<dbReference type="AlphaFoldDB" id="A0AAW0QSD9"/>
<feature type="compositionally biased region" description="Polar residues" evidence="1">
    <location>
        <begin position="158"/>
        <end position="176"/>
    </location>
</feature>
<reference evidence="2 3" key="1">
    <citation type="submission" date="2023-01" db="EMBL/GenBank/DDBJ databases">
        <title>Analysis of 21 Apiospora genomes using comparative genomics revels a genus with tremendous synthesis potential of carbohydrate active enzymes and secondary metabolites.</title>
        <authorList>
            <person name="Sorensen T."/>
        </authorList>
    </citation>
    <scope>NUCLEOTIDE SEQUENCE [LARGE SCALE GENOMIC DNA]</scope>
    <source>
        <strain evidence="2 3">CBS 117206</strain>
    </source>
</reference>
<feature type="compositionally biased region" description="Polar residues" evidence="1">
    <location>
        <begin position="25"/>
        <end position="34"/>
    </location>
</feature>
<protein>
    <submittedName>
        <fullName evidence="2">Uncharacterized protein</fullName>
    </submittedName>
</protein>
<feature type="region of interest" description="Disordered" evidence="1">
    <location>
        <begin position="1"/>
        <end position="74"/>
    </location>
</feature>
<evidence type="ECO:0000313" key="2">
    <source>
        <dbReference type="EMBL" id="KAK8105126.1"/>
    </source>
</evidence>
<name>A0AAW0QSD9_9PEZI</name>
<feature type="compositionally biased region" description="Polar residues" evidence="1">
    <location>
        <begin position="1"/>
        <end position="11"/>
    </location>
</feature>
<feature type="region of interest" description="Disordered" evidence="1">
    <location>
        <begin position="196"/>
        <end position="228"/>
    </location>
</feature>
<evidence type="ECO:0000256" key="1">
    <source>
        <dbReference type="SAM" id="MobiDB-lite"/>
    </source>
</evidence>
<dbReference type="Proteomes" id="UP001392437">
    <property type="component" value="Unassembled WGS sequence"/>
</dbReference>
<gene>
    <name evidence="2" type="ORF">PG999_008485</name>
</gene>
<dbReference type="EMBL" id="JAQQWP010000008">
    <property type="protein sequence ID" value="KAK8105126.1"/>
    <property type="molecule type" value="Genomic_DNA"/>
</dbReference>
<feature type="region of interest" description="Disordered" evidence="1">
    <location>
        <begin position="153"/>
        <end position="179"/>
    </location>
</feature>
<sequence length="228" mass="24448">MDEIPQVSSNHLDYGGCPTIADQEGQATQDSQVSALEESDDSTDTTMPQVIPRQLNGTHRINGDTAVPRQGPPVNTPATILNALIDVPHESDAANVPPEYVARTPMVAEPDMQQFVTSAPLLRDMTAPHPPPVVLSRQEWMSRRNSRVALNNWPHGIMSTNSGQNQQGRTTLSSWHDAQPSDEPYLIIGEIDHLGPSPVFNHSATNGGPGSDIGAVAGSSPRSPEQAD</sequence>
<keyword evidence="3" id="KW-1185">Reference proteome</keyword>
<accession>A0AAW0QSD9</accession>
<comment type="caution">
    <text evidence="2">The sequence shown here is derived from an EMBL/GenBank/DDBJ whole genome shotgun (WGS) entry which is preliminary data.</text>
</comment>
<organism evidence="2 3">
    <name type="scientific">Apiospora kogelbergensis</name>
    <dbReference type="NCBI Taxonomy" id="1337665"/>
    <lineage>
        <taxon>Eukaryota</taxon>
        <taxon>Fungi</taxon>
        <taxon>Dikarya</taxon>
        <taxon>Ascomycota</taxon>
        <taxon>Pezizomycotina</taxon>
        <taxon>Sordariomycetes</taxon>
        <taxon>Xylariomycetidae</taxon>
        <taxon>Amphisphaeriales</taxon>
        <taxon>Apiosporaceae</taxon>
        <taxon>Apiospora</taxon>
    </lineage>
</organism>
<proteinExistence type="predicted"/>